<protein>
    <submittedName>
        <fullName evidence="2">Uncharacterized protein</fullName>
    </submittedName>
</protein>
<organism evidence="2 3">
    <name type="scientific">Rhodococcoides kyotonense</name>
    <dbReference type="NCBI Taxonomy" id="398843"/>
    <lineage>
        <taxon>Bacteria</taxon>
        <taxon>Bacillati</taxon>
        <taxon>Actinomycetota</taxon>
        <taxon>Actinomycetes</taxon>
        <taxon>Mycobacteriales</taxon>
        <taxon>Nocardiaceae</taxon>
        <taxon>Rhodococcoides</taxon>
    </lineage>
</organism>
<dbReference type="EMBL" id="FZOW01000003">
    <property type="protein sequence ID" value="SNS54212.1"/>
    <property type="molecule type" value="Genomic_DNA"/>
</dbReference>
<dbReference type="Proteomes" id="UP000198327">
    <property type="component" value="Unassembled WGS sequence"/>
</dbReference>
<name>A0A239FDI9_9NOCA</name>
<sequence length="56" mass="6083">MIRAIGRGYSTIALNNGAVRTKQAAAVARRNSPTRTARGWATVGQALRSEMSKRPR</sequence>
<evidence type="ECO:0000256" key="1">
    <source>
        <dbReference type="SAM" id="MobiDB-lite"/>
    </source>
</evidence>
<feature type="region of interest" description="Disordered" evidence="1">
    <location>
        <begin position="27"/>
        <end position="56"/>
    </location>
</feature>
<accession>A0A239FDI9</accession>
<gene>
    <name evidence="2" type="ORF">SAMN05421642_103214</name>
</gene>
<dbReference type="AlphaFoldDB" id="A0A239FDI9"/>
<proteinExistence type="predicted"/>
<evidence type="ECO:0000313" key="3">
    <source>
        <dbReference type="Proteomes" id="UP000198327"/>
    </source>
</evidence>
<reference evidence="3" key="1">
    <citation type="submission" date="2017-06" db="EMBL/GenBank/DDBJ databases">
        <authorList>
            <person name="Varghese N."/>
            <person name="Submissions S."/>
        </authorList>
    </citation>
    <scope>NUCLEOTIDE SEQUENCE [LARGE SCALE GENOMIC DNA]</scope>
    <source>
        <strain evidence="3">JCM 23211</strain>
    </source>
</reference>
<keyword evidence="3" id="KW-1185">Reference proteome</keyword>
<evidence type="ECO:0000313" key="2">
    <source>
        <dbReference type="EMBL" id="SNS54212.1"/>
    </source>
</evidence>